<evidence type="ECO:0000256" key="2">
    <source>
        <dbReference type="ARBA" id="ARBA00023027"/>
    </source>
</evidence>
<dbReference type="GO" id="GO:0051287">
    <property type="term" value="F:NAD binding"/>
    <property type="evidence" value="ECO:0007669"/>
    <property type="project" value="InterPro"/>
</dbReference>
<keyword evidence="1 4" id="KW-0560">Oxidoreductase</keyword>
<dbReference type="EMBL" id="AEBR01000026">
    <property type="protein sequence ID" value="EFM83378.1"/>
    <property type="molecule type" value="Genomic_DNA"/>
</dbReference>
<dbReference type="InterPro" id="IPR006140">
    <property type="entry name" value="D-isomer_DH_NAD-bd"/>
</dbReference>
<dbReference type="InterPro" id="IPR036291">
    <property type="entry name" value="NAD(P)-bd_dom_sf"/>
</dbReference>
<keyword evidence="2" id="KW-0520">NAD</keyword>
<evidence type="ECO:0000259" key="3">
    <source>
        <dbReference type="Pfam" id="PF02826"/>
    </source>
</evidence>
<dbReference type="FunFam" id="3.40.50.720:FF:000363">
    <property type="entry name" value="D-isomer specific 2-hydroxyacid dehydrogenase"/>
    <property type="match status" value="1"/>
</dbReference>
<feature type="domain" description="D-isomer specific 2-hydroxyacid dehydrogenase NAD-binding" evidence="3">
    <location>
        <begin position="114"/>
        <end position="288"/>
    </location>
</feature>
<sequence>MLGGRKMNQPIIYLNEVFNEEQLEQVKAVAPNYLVKTSTDHLSSAEEEAIEIMLGWHKEIGPRLLASDTSHLKWIQLISAGADYMDFDKLREKGILLSNGSGIHSVSISEHVLGVLLAHTRGLQESIQQQMQHTWNQTAPSYQQLSGQKMLIVGTGQIGQQLAKFAKGLNLQVYGVNTSGHVTEGFIECYSQKNMSKIIHEMSIVVNILPLTETTKHLYNQALFEKMAPETIFVNVGRGASVATNDLITALNNKTIAFAALDVFEEEPLPEDSPLWEMQNVLLTPHISGMTPKFKSKLLAIFIPNLNQFVTNQTLVKNQVSLKKGY</sequence>
<accession>A0A125W856</accession>
<evidence type="ECO:0000313" key="4">
    <source>
        <dbReference type="EMBL" id="EFM83378.1"/>
    </source>
</evidence>
<proteinExistence type="predicted"/>
<evidence type="ECO:0000256" key="1">
    <source>
        <dbReference type="ARBA" id="ARBA00023002"/>
    </source>
</evidence>
<comment type="caution">
    <text evidence="4">The sequence shown here is derived from an EMBL/GenBank/DDBJ whole genome shotgun (WGS) entry which is preliminary data.</text>
</comment>
<evidence type="ECO:0000313" key="5">
    <source>
        <dbReference type="Proteomes" id="UP000004846"/>
    </source>
</evidence>
<reference evidence="4 5" key="1">
    <citation type="submission" date="2010-07" db="EMBL/GenBank/DDBJ databases">
        <authorList>
            <person name="Sid Ahmed O."/>
        </authorList>
    </citation>
    <scope>NUCLEOTIDE SEQUENCE [LARGE SCALE GENOMIC DNA]</scope>
    <source>
        <strain evidence="4 5">TX4248</strain>
    </source>
</reference>
<dbReference type="PANTHER" id="PTHR43333">
    <property type="entry name" value="2-HACID_DH_C DOMAIN-CONTAINING PROTEIN"/>
    <property type="match status" value="1"/>
</dbReference>
<dbReference type="HOGENOM" id="CLU_019796_1_0_9"/>
<dbReference type="Proteomes" id="UP000004846">
    <property type="component" value="Unassembled WGS sequence"/>
</dbReference>
<dbReference type="Pfam" id="PF02826">
    <property type="entry name" value="2-Hacid_dh_C"/>
    <property type="match status" value="1"/>
</dbReference>
<dbReference type="AlphaFoldDB" id="A0A125W856"/>
<name>A0A125W856_ENTFL</name>
<dbReference type="SUPFAM" id="SSF51735">
    <property type="entry name" value="NAD(P)-binding Rossmann-fold domains"/>
    <property type="match status" value="1"/>
</dbReference>
<dbReference type="GO" id="GO:0033711">
    <property type="term" value="F:4-phosphoerythronate dehydrogenase activity"/>
    <property type="evidence" value="ECO:0007669"/>
    <property type="project" value="UniProtKB-EC"/>
</dbReference>
<gene>
    <name evidence="4" type="primary">pdxB</name>
    <name evidence="4" type="ORF">HMPREF9498_00958</name>
</gene>
<organism evidence="4 5">
    <name type="scientific">Enterococcus faecalis TX4248</name>
    <dbReference type="NCBI Taxonomy" id="749495"/>
    <lineage>
        <taxon>Bacteria</taxon>
        <taxon>Bacillati</taxon>
        <taxon>Bacillota</taxon>
        <taxon>Bacilli</taxon>
        <taxon>Lactobacillales</taxon>
        <taxon>Enterococcaceae</taxon>
        <taxon>Enterococcus</taxon>
    </lineage>
</organism>
<dbReference type="PANTHER" id="PTHR43333:SF1">
    <property type="entry name" value="D-ISOMER SPECIFIC 2-HYDROXYACID DEHYDROGENASE NAD-BINDING DOMAIN-CONTAINING PROTEIN"/>
    <property type="match status" value="1"/>
</dbReference>
<dbReference type="SUPFAM" id="SSF52283">
    <property type="entry name" value="Formate/glycerate dehydrogenase catalytic domain-like"/>
    <property type="match status" value="1"/>
</dbReference>
<protein>
    <submittedName>
        <fullName evidence="4">4-phosphoerythronate dehydrogenase</fullName>
        <ecNumber evidence="4">1.1.1.290</ecNumber>
    </submittedName>
</protein>
<dbReference type="Gene3D" id="3.40.50.720">
    <property type="entry name" value="NAD(P)-binding Rossmann-like Domain"/>
    <property type="match status" value="2"/>
</dbReference>
<dbReference type="EC" id="1.1.1.290" evidence="4"/>
<dbReference type="CDD" id="cd12155">
    <property type="entry name" value="PGDH_1"/>
    <property type="match status" value="1"/>
</dbReference>